<dbReference type="Proteomes" id="UP000261210">
    <property type="component" value="Unassembled WGS sequence"/>
</dbReference>
<feature type="coiled-coil region" evidence="4">
    <location>
        <begin position="122"/>
        <end position="167"/>
    </location>
</feature>
<keyword evidence="5" id="KW-0732">Signal</keyword>
<organism evidence="6 7">
    <name type="scientific">Bacteroides xylanisolvens</name>
    <dbReference type="NCBI Taxonomy" id="371601"/>
    <lineage>
        <taxon>Bacteria</taxon>
        <taxon>Pseudomonadati</taxon>
        <taxon>Bacteroidota</taxon>
        <taxon>Bacteroidia</taxon>
        <taxon>Bacteroidales</taxon>
        <taxon>Bacteroidaceae</taxon>
        <taxon>Bacteroides</taxon>
    </lineage>
</organism>
<accession>A0A3E4NNY5</accession>
<dbReference type="PANTHER" id="PTHR45641:SF19">
    <property type="entry name" value="NEPHROCYSTIN-3"/>
    <property type="match status" value="1"/>
</dbReference>
<dbReference type="SMART" id="SM00028">
    <property type="entry name" value="TPR"/>
    <property type="match status" value="5"/>
</dbReference>
<dbReference type="Gene3D" id="1.25.40.10">
    <property type="entry name" value="Tetratricopeptide repeat domain"/>
    <property type="match status" value="2"/>
</dbReference>
<gene>
    <name evidence="6" type="ORF">DXD03_01145</name>
</gene>
<protein>
    <submittedName>
        <fullName evidence="6">Tetratricopeptide repeat protein</fullName>
    </submittedName>
</protein>
<dbReference type="InterPro" id="IPR011990">
    <property type="entry name" value="TPR-like_helical_dom_sf"/>
</dbReference>
<evidence type="ECO:0000256" key="2">
    <source>
        <dbReference type="ARBA" id="ARBA00022803"/>
    </source>
</evidence>
<evidence type="ECO:0000256" key="3">
    <source>
        <dbReference type="PROSITE-ProRule" id="PRU00339"/>
    </source>
</evidence>
<proteinExistence type="predicted"/>
<comment type="caution">
    <text evidence="6">The sequence shown here is derived from an EMBL/GenBank/DDBJ whole genome shotgun (WGS) entry which is preliminary data.</text>
</comment>
<dbReference type="Pfam" id="PF13374">
    <property type="entry name" value="TPR_10"/>
    <property type="match status" value="1"/>
</dbReference>
<dbReference type="InterPro" id="IPR019734">
    <property type="entry name" value="TPR_rpt"/>
</dbReference>
<keyword evidence="2 3" id="KW-0802">TPR repeat</keyword>
<feature type="chain" id="PRO_5017712112" evidence="5">
    <location>
        <begin position="21"/>
        <end position="976"/>
    </location>
</feature>
<evidence type="ECO:0000256" key="4">
    <source>
        <dbReference type="SAM" id="Coils"/>
    </source>
</evidence>
<dbReference type="RefSeq" id="WP_117683233.1">
    <property type="nucleotide sequence ID" value="NZ_JADNHC010000001.1"/>
</dbReference>
<evidence type="ECO:0000256" key="1">
    <source>
        <dbReference type="ARBA" id="ARBA00022737"/>
    </source>
</evidence>
<reference evidence="6 7" key="1">
    <citation type="submission" date="2018-08" db="EMBL/GenBank/DDBJ databases">
        <title>A genome reference for cultivated species of the human gut microbiota.</title>
        <authorList>
            <person name="Zou Y."/>
            <person name="Xue W."/>
            <person name="Luo G."/>
        </authorList>
    </citation>
    <scope>NUCLEOTIDE SEQUENCE [LARGE SCALE GENOMIC DNA]</scope>
    <source>
        <strain evidence="6 7">TF10-34</strain>
    </source>
</reference>
<evidence type="ECO:0000313" key="7">
    <source>
        <dbReference type="Proteomes" id="UP000261210"/>
    </source>
</evidence>
<dbReference type="AlphaFoldDB" id="A0A3E4NNY5"/>
<evidence type="ECO:0000256" key="5">
    <source>
        <dbReference type="SAM" id="SignalP"/>
    </source>
</evidence>
<name>A0A3E4NNY5_9BACE</name>
<sequence length="976" mass="113265">MKKLLLTVVLCAATFLVVRAQSQRGTVVIQNSGKKALPQVNIVIEGATPTTSDARGCFEVQLPNHIEGQRLLIQQIAYRDWVVVNQHMVNQWVYAPTKNYRVDMCAKEEYTARVEQFYQIGKTNAKAKYTSAMAQLKQLKEEGKVSSDRYMQRRKEIQAALNNAQEMLDCYVPLLVAINTDYLEPIEKQAQQLVTQGKLDEAIGLYEGLQLEKKLAHDLGLKKQWDEDIEDMIPTLERFAQTLVLQGGEESYQKAGKLFKMIADSSPTHMNRNADYANFAYHQRNFTDAEIYYKKAVEHSKTPYDLADWYTKLAIIYDDVNRLDESIDYFDKAQQLLEKQPRDMLATAELTVNLDINLSVVLFKMARKATDEVKQKGCRLALNSLEEAVKILLALGPAKAHNYESQLMLCYQNMTTIYGVIGDKKGLAQTQADIAKLNMTDAKTDTQVEYWISKGNNARYNKEHAEVLVAYQKADEIIEKLYRNNPYQYKIERITIYQLLAVAYYELERYTEAVDIDEKGLAIFNTLPDEEKNMQRELYYNLYYNLYQCYYYTQQHNEAYDAIEKIHPYLKIEEPQYAVNIWFTALNAAYNLGRYEIMKYGKEIIETLKVCQDNETFYSQVNACYALLGALFFNTGHVDTALYFYDLSDKCAARHGHTRMLAYNKFNRLLISLACHRTQDVIADAPAIETELKKQQADDDSFAQLKYIQMMVRMMQGQWDEANHISLLMNQMPPQDNAAGRARALLAQAVLCMHTKQDAEPYWNRFMTETEGARRYSLFKYYELMADYYFVRLYYTMQDKRYKEADEIASKLADIVNGLTHESPVRGVFMQIQLLKKCGDLAYFTHQYKDALDAYECAISSFYEYHKNSTVQCYTYMYDWVSSLLLDDDFYKAEQVIRQVRTARQGCIQRAFMLVLYALRTDAQAGKEFVVHLKTRKLRGSEEYYAPALLDYSKQMREQLSLDYQSTLDLLIQLLS</sequence>
<keyword evidence="1" id="KW-0677">Repeat</keyword>
<dbReference type="SUPFAM" id="SSF48452">
    <property type="entry name" value="TPR-like"/>
    <property type="match status" value="2"/>
</dbReference>
<dbReference type="EMBL" id="QSQU01000002">
    <property type="protein sequence ID" value="RGK67194.1"/>
    <property type="molecule type" value="Genomic_DNA"/>
</dbReference>
<keyword evidence="4" id="KW-0175">Coiled coil</keyword>
<dbReference type="PROSITE" id="PS50005">
    <property type="entry name" value="TPR"/>
    <property type="match status" value="1"/>
</dbReference>
<evidence type="ECO:0000313" key="6">
    <source>
        <dbReference type="EMBL" id="RGK67194.1"/>
    </source>
</evidence>
<dbReference type="PANTHER" id="PTHR45641">
    <property type="entry name" value="TETRATRICOPEPTIDE REPEAT PROTEIN (AFU_ORTHOLOGUE AFUA_6G03870)"/>
    <property type="match status" value="1"/>
</dbReference>
<feature type="signal peptide" evidence="5">
    <location>
        <begin position="1"/>
        <end position="20"/>
    </location>
</feature>
<feature type="repeat" description="TPR" evidence="3">
    <location>
        <begin position="307"/>
        <end position="340"/>
    </location>
</feature>